<comment type="caution">
    <text evidence="2">The sequence shown here is derived from an EMBL/GenBank/DDBJ whole genome shotgun (WGS) entry which is preliminary data.</text>
</comment>
<dbReference type="PRINTS" id="PR00702">
    <property type="entry name" value="ACRIFLAVINRP"/>
</dbReference>
<feature type="transmembrane region" description="Helical" evidence="1">
    <location>
        <begin position="154"/>
        <end position="179"/>
    </location>
</feature>
<dbReference type="GO" id="GO:0042910">
    <property type="term" value="F:xenobiotic transmembrane transporter activity"/>
    <property type="evidence" value="ECO:0007669"/>
    <property type="project" value="TreeGrafter"/>
</dbReference>
<dbReference type="OrthoDB" id="9757876at2"/>
<dbReference type="InterPro" id="IPR001036">
    <property type="entry name" value="Acrflvin-R"/>
</dbReference>
<keyword evidence="1" id="KW-0812">Transmembrane</keyword>
<dbReference type="EMBL" id="NIBG01000026">
    <property type="protein sequence ID" value="PAB57422.1"/>
    <property type="molecule type" value="Genomic_DNA"/>
</dbReference>
<keyword evidence="1" id="KW-0472">Membrane</keyword>
<protein>
    <submittedName>
        <fullName evidence="2">Transporter</fullName>
    </submittedName>
</protein>
<feature type="transmembrane region" description="Helical" evidence="1">
    <location>
        <begin position="200"/>
        <end position="220"/>
    </location>
</feature>
<evidence type="ECO:0000256" key="1">
    <source>
        <dbReference type="SAM" id="Phobius"/>
    </source>
</evidence>
<keyword evidence="1" id="KW-1133">Transmembrane helix</keyword>
<dbReference type="SUPFAM" id="SSF82866">
    <property type="entry name" value="Multidrug efflux transporter AcrB transmembrane domain"/>
    <property type="match status" value="1"/>
</dbReference>
<feature type="transmembrane region" description="Helical" evidence="1">
    <location>
        <begin position="128"/>
        <end position="148"/>
    </location>
</feature>
<name>A0A267MDG3_9FIRM</name>
<reference evidence="2 3" key="1">
    <citation type="submission" date="2017-06" db="EMBL/GenBank/DDBJ databases">
        <title>Draft genome sequence of anaerobic fermentative bacterium Anaeromicrobium sediminis DY2726D isolated from West Pacific Ocean sediments.</title>
        <authorList>
            <person name="Zeng X."/>
        </authorList>
    </citation>
    <scope>NUCLEOTIDE SEQUENCE [LARGE SCALE GENOMIC DNA]</scope>
    <source>
        <strain evidence="2 3">DY2726D</strain>
    </source>
</reference>
<accession>A0A267MDG3</accession>
<dbReference type="PANTHER" id="PTHR32063:SF24">
    <property type="entry name" value="CATION EFFLUX SYSTEM (ACRB_ACRD_ACRF FAMILY)"/>
    <property type="match status" value="1"/>
</dbReference>
<dbReference type="AlphaFoldDB" id="A0A267MDG3"/>
<organism evidence="2 3">
    <name type="scientific">Anaeromicrobium sediminis</name>
    <dbReference type="NCBI Taxonomy" id="1478221"/>
    <lineage>
        <taxon>Bacteria</taxon>
        <taxon>Bacillati</taxon>
        <taxon>Bacillota</taxon>
        <taxon>Clostridia</taxon>
        <taxon>Peptostreptococcales</taxon>
        <taxon>Thermotaleaceae</taxon>
        <taxon>Anaeromicrobium</taxon>
    </lineage>
</organism>
<evidence type="ECO:0000313" key="3">
    <source>
        <dbReference type="Proteomes" id="UP000216024"/>
    </source>
</evidence>
<keyword evidence="3" id="KW-1185">Reference proteome</keyword>
<feature type="transmembrane region" description="Helical" evidence="1">
    <location>
        <begin position="99"/>
        <end position="121"/>
    </location>
</feature>
<dbReference type="RefSeq" id="WP_141228391.1">
    <property type="nucleotide sequence ID" value="NZ_NIBG01000026.1"/>
</dbReference>
<dbReference type="Proteomes" id="UP000216024">
    <property type="component" value="Unassembled WGS sequence"/>
</dbReference>
<feature type="transmembrane region" description="Helical" evidence="1">
    <location>
        <begin position="232"/>
        <end position="254"/>
    </location>
</feature>
<sequence>KLESNINNVAFLENMEIKSSVTGKKVPLKQFATVGYSNKLDTIKTYNRDQTVTILVNELPGYNATDLENKIEFELMPKLDTSGTKITYDGEREEIKENFTIVGLLAIFAIVLIYIILVVQFDSFLQPVVILTTIPLSLIGSIIGLYLFKQPLSLTAFLGIIALIGLVVKNGILLIEYMNDARDEGHTINDACVDAVDKRFNAIILSAGTTIIGLIPLALAKSSLFTPMAVSLMFGLLVSTFLTMIVIPVIYSLIETFMLKRKDMAKS</sequence>
<dbReference type="GO" id="GO:0005886">
    <property type="term" value="C:plasma membrane"/>
    <property type="evidence" value="ECO:0007669"/>
    <property type="project" value="TreeGrafter"/>
</dbReference>
<dbReference type="Gene3D" id="1.20.1640.10">
    <property type="entry name" value="Multidrug efflux transporter AcrB transmembrane domain"/>
    <property type="match status" value="1"/>
</dbReference>
<dbReference type="Gene3D" id="3.30.70.1440">
    <property type="entry name" value="Multidrug efflux transporter AcrB pore domain"/>
    <property type="match status" value="1"/>
</dbReference>
<dbReference type="Gene3D" id="3.30.2090.10">
    <property type="entry name" value="Multidrug efflux transporter AcrB TolC docking domain, DN and DC subdomains"/>
    <property type="match status" value="1"/>
</dbReference>
<feature type="non-terminal residue" evidence="2">
    <location>
        <position position="1"/>
    </location>
</feature>
<evidence type="ECO:0000313" key="2">
    <source>
        <dbReference type="EMBL" id="PAB57422.1"/>
    </source>
</evidence>
<dbReference type="InterPro" id="IPR027463">
    <property type="entry name" value="AcrB_DN_DC_subdom"/>
</dbReference>
<proteinExistence type="predicted"/>
<dbReference type="Pfam" id="PF00873">
    <property type="entry name" value="ACR_tran"/>
    <property type="match status" value="1"/>
</dbReference>
<dbReference type="PANTHER" id="PTHR32063">
    <property type="match status" value="1"/>
</dbReference>
<gene>
    <name evidence="2" type="ORF">CCE28_19190</name>
</gene>